<dbReference type="InterPro" id="IPR013892">
    <property type="entry name" value="Cyt_c_biogenesis_Cmc1-like"/>
</dbReference>
<keyword evidence="4" id="KW-0143">Chaperone</keyword>
<organism evidence="6 7">
    <name type="scientific">Cryptococcus wingfieldii CBS 7118</name>
    <dbReference type="NCBI Taxonomy" id="1295528"/>
    <lineage>
        <taxon>Eukaryota</taxon>
        <taxon>Fungi</taxon>
        <taxon>Dikarya</taxon>
        <taxon>Basidiomycota</taxon>
        <taxon>Agaricomycotina</taxon>
        <taxon>Tremellomycetes</taxon>
        <taxon>Tremellales</taxon>
        <taxon>Cryptococcaceae</taxon>
        <taxon>Cryptococcus</taxon>
    </lineage>
</organism>
<accession>A0A1E3HP43</accession>
<evidence type="ECO:0000256" key="3">
    <source>
        <dbReference type="ARBA" id="ARBA00023157"/>
    </source>
</evidence>
<comment type="similarity">
    <text evidence="1 4">Belongs to the CMC family.</text>
</comment>
<evidence type="ECO:0000256" key="2">
    <source>
        <dbReference type="ARBA" id="ARBA00023128"/>
    </source>
</evidence>
<comment type="caution">
    <text evidence="6">The sequence shown here is derived from an EMBL/GenBank/DDBJ whole genome shotgun (WGS) entry which is preliminary data.</text>
</comment>
<sequence>MHALLGSPEKQLVCAEFIKALEDCHAQGLLAKVTGQCNKPKMILNDCLREERIERTTRNRDEAKERNARKKAVWEALEREKAEEKAI</sequence>
<evidence type="ECO:0000256" key="5">
    <source>
        <dbReference type="SAM" id="MobiDB-lite"/>
    </source>
</evidence>
<keyword evidence="2 4" id="KW-0496">Mitochondrion</keyword>
<keyword evidence="4" id="KW-0472">Membrane</keyword>
<dbReference type="RefSeq" id="XP_019028045.1">
    <property type="nucleotide sequence ID" value="XM_019179984.1"/>
</dbReference>
<keyword evidence="3" id="KW-1015">Disulfide bond</keyword>
<feature type="region of interest" description="Disordered" evidence="5">
    <location>
        <begin position="55"/>
        <end position="87"/>
    </location>
</feature>
<name>A0A1E3HP43_9TREE</name>
<keyword evidence="7" id="KW-1185">Reference proteome</keyword>
<dbReference type="GO" id="GO:0005743">
    <property type="term" value="C:mitochondrial inner membrane"/>
    <property type="evidence" value="ECO:0007669"/>
    <property type="project" value="UniProtKB-SubCell"/>
</dbReference>
<dbReference type="Pfam" id="PF08583">
    <property type="entry name" value="Cmc1"/>
    <property type="match status" value="1"/>
</dbReference>
<comment type="function">
    <text evidence="4">Required for mitochondrial cytochrome c oxidase (COX) assembly and respiration.</text>
</comment>
<dbReference type="Proteomes" id="UP000094819">
    <property type="component" value="Unassembled WGS sequence"/>
</dbReference>
<proteinExistence type="inferred from homology"/>
<reference evidence="6 7" key="1">
    <citation type="submission" date="2016-06" db="EMBL/GenBank/DDBJ databases">
        <title>Evolution of pathogenesis and genome organization in the Tremellales.</title>
        <authorList>
            <person name="Cuomo C."/>
            <person name="Litvintseva A."/>
            <person name="Heitman J."/>
            <person name="Chen Y."/>
            <person name="Sun S."/>
            <person name="Springer D."/>
            <person name="Dromer F."/>
            <person name="Young S."/>
            <person name="Zeng Q."/>
            <person name="Chapman S."/>
            <person name="Gujja S."/>
            <person name="Saif S."/>
            <person name="Birren B."/>
        </authorList>
    </citation>
    <scope>NUCLEOTIDE SEQUENCE [LARGE SCALE GENOMIC DNA]</scope>
    <source>
        <strain evidence="6 7">CBS 7118</strain>
    </source>
</reference>
<dbReference type="AlphaFoldDB" id="A0A1E3HP43"/>
<gene>
    <name evidence="6" type="ORF">L198_08011</name>
</gene>
<evidence type="ECO:0000313" key="6">
    <source>
        <dbReference type="EMBL" id="ODN78092.1"/>
    </source>
</evidence>
<protein>
    <recommendedName>
        <fullName evidence="4">COX assembly mitochondrial protein</fullName>
    </recommendedName>
</protein>
<comment type="subcellular location">
    <subcellularLocation>
        <location evidence="4">Mitochondrion inner membrane</location>
    </subcellularLocation>
</comment>
<dbReference type="OrthoDB" id="532630at2759"/>
<dbReference type="PANTHER" id="PTHR22977">
    <property type="entry name" value="COX ASSEMBLY MITOCHONDRIAL PROTEIN"/>
    <property type="match status" value="1"/>
</dbReference>
<dbReference type="GeneID" id="30197222"/>
<dbReference type="PANTHER" id="PTHR22977:SF1">
    <property type="entry name" value="COX ASSEMBLY MITOCHONDRIAL PROTEIN 2 HOMOLOG"/>
    <property type="match status" value="1"/>
</dbReference>
<evidence type="ECO:0000256" key="1">
    <source>
        <dbReference type="ARBA" id="ARBA00007347"/>
    </source>
</evidence>
<keyword evidence="4" id="KW-0999">Mitochondrion inner membrane</keyword>
<evidence type="ECO:0000256" key="4">
    <source>
        <dbReference type="RuleBase" id="RU364104"/>
    </source>
</evidence>
<dbReference type="EMBL" id="AWGH01000049">
    <property type="protein sequence ID" value="ODN78092.1"/>
    <property type="molecule type" value="Genomic_DNA"/>
</dbReference>
<evidence type="ECO:0000313" key="7">
    <source>
        <dbReference type="Proteomes" id="UP000094819"/>
    </source>
</evidence>